<dbReference type="AlphaFoldDB" id="A0A1M5L2X4"/>
<sequence>MKIVLDPQIYNMQRYGGISRYYTEIFSLLEKEENIEIITPLNNSTNIYFNNSVLNSFRQKRYGTLIKFFKKIKLDKRLKIYNISKFKFQKTLLKGKFDLFIPTYYDIGFLKYINDKPFVLTVYDMIHELFPQYFVNSEQLVENKLFLIEKADRIIAVSENTKKDILKLYPHINKSKIDVVYHGTSIQIKDSIETILPEKYILFVGTRAIYKNFLFFINSVSELLRKEDGLFLVCAGGGNFTNLENQYILNLGLENKILFKSFADDELGYFYKHAECFVFPSQYEGFGIPILESMACGCPVVLANHSSFPEVAGDAGVYFELNDSNDLANKIAALVCNKSTRECFSSKGIDQAKKFSWQKAALECRAVYEKACNYK</sequence>
<dbReference type="Pfam" id="PF13439">
    <property type="entry name" value="Glyco_transf_4"/>
    <property type="match status" value="1"/>
</dbReference>
<dbReference type="Pfam" id="PF00534">
    <property type="entry name" value="Glycos_transf_1"/>
    <property type="match status" value="1"/>
</dbReference>
<dbReference type="EMBL" id="FQWH01000003">
    <property type="protein sequence ID" value="SHG59346.1"/>
    <property type="molecule type" value="Genomic_DNA"/>
</dbReference>
<feature type="domain" description="Glycosyltransferase subfamily 4-like N-terminal" evidence="3">
    <location>
        <begin position="71"/>
        <end position="184"/>
    </location>
</feature>
<evidence type="ECO:0000313" key="4">
    <source>
        <dbReference type="EMBL" id="SHG59346.1"/>
    </source>
</evidence>
<evidence type="ECO:0000259" key="3">
    <source>
        <dbReference type="Pfam" id="PF13439"/>
    </source>
</evidence>
<dbReference type="Proteomes" id="UP000184112">
    <property type="component" value="Unassembled WGS sequence"/>
</dbReference>
<dbReference type="GO" id="GO:0009103">
    <property type="term" value="P:lipopolysaccharide biosynthetic process"/>
    <property type="evidence" value="ECO:0007669"/>
    <property type="project" value="TreeGrafter"/>
</dbReference>
<keyword evidence="1 4" id="KW-0808">Transferase</keyword>
<proteinExistence type="predicted"/>
<evidence type="ECO:0000313" key="5">
    <source>
        <dbReference type="Proteomes" id="UP000184112"/>
    </source>
</evidence>
<evidence type="ECO:0000256" key="1">
    <source>
        <dbReference type="ARBA" id="ARBA00022679"/>
    </source>
</evidence>
<protein>
    <submittedName>
        <fullName evidence="4">Glycosyltransferase involved in cell wall bisynthesis</fullName>
    </submittedName>
</protein>
<dbReference type="SUPFAM" id="SSF53756">
    <property type="entry name" value="UDP-Glycosyltransferase/glycogen phosphorylase"/>
    <property type="match status" value="1"/>
</dbReference>
<dbReference type="CDD" id="cd03809">
    <property type="entry name" value="GT4_MtfB-like"/>
    <property type="match status" value="1"/>
</dbReference>
<dbReference type="PANTHER" id="PTHR46401">
    <property type="entry name" value="GLYCOSYLTRANSFERASE WBBK-RELATED"/>
    <property type="match status" value="1"/>
</dbReference>
<reference evidence="4 5" key="1">
    <citation type="submission" date="2016-11" db="EMBL/GenBank/DDBJ databases">
        <authorList>
            <person name="Jaros S."/>
            <person name="Januszkiewicz K."/>
            <person name="Wedrychowicz H."/>
        </authorList>
    </citation>
    <scope>NUCLEOTIDE SEQUENCE [LARGE SCALE GENOMIC DNA]</scope>
    <source>
        <strain evidence="4 5">DSM 6792</strain>
    </source>
</reference>
<dbReference type="Gene3D" id="3.40.50.2000">
    <property type="entry name" value="Glycogen Phosphorylase B"/>
    <property type="match status" value="2"/>
</dbReference>
<dbReference type="PANTHER" id="PTHR46401:SF2">
    <property type="entry name" value="GLYCOSYLTRANSFERASE WBBK-RELATED"/>
    <property type="match status" value="1"/>
</dbReference>
<evidence type="ECO:0000259" key="2">
    <source>
        <dbReference type="Pfam" id="PF00534"/>
    </source>
</evidence>
<organism evidence="4 5">
    <name type="scientific">Flavobacterium johnsoniae</name>
    <name type="common">Cytophaga johnsonae</name>
    <dbReference type="NCBI Taxonomy" id="986"/>
    <lineage>
        <taxon>Bacteria</taxon>
        <taxon>Pseudomonadati</taxon>
        <taxon>Bacteroidota</taxon>
        <taxon>Flavobacteriia</taxon>
        <taxon>Flavobacteriales</taxon>
        <taxon>Flavobacteriaceae</taxon>
        <taxon>Flavobacterium</taxon>
    </lineage>
</organism>
<name>A0A1M5L2X4_FLAJO</name>
<dbReference type="InterPro" id="IPR001296">
    <property type="entry name" value="Glyco_trans_1"/>
</dbReference>
<feature type="domain" description="Glycosyl transferase family 1" evidence="2">
    <location>
        <begin position="196"/>
        <end position="348"/>
    </location>
</feature>
<dbReference type="GO" id="GO:0016757">
    <property type="term" value="F:glycosyltransferase activity"/>
    <property type="evidence" value="ECO:0007669"/>
    <property type="project" value="InterPro"/>
</dbReference>
<accession>A0A1M5L2X4</accession>
<gene>
    <name evidence="4" type="ORF">SAMN05444388_103311</name>
</gene>
<dbReference type="RefSeq" id="WP_073409022.1">
    <property type="nucleotide sequence ID" value="NZ_FQWH01000003.1"/>
</dbReference>
<dbReference type="InterPro" id="IPR028098">
    <property type="entry name" value="Glyco_trans_4-like_N"/>
</dbReference>